<keyword evidence="5" id="KW-0325">Glycoprotein</keyword>
<dbReference type="GO" id="GO:0017147">
    <property type="term" value="F:Wnt-protein binding"/>
    <property type="evidence" value="ECO:0007669"/>
    <property type="project" value="InterPro"/>
</dbReference>
<keyword evidence="7" id="KW-1185">Reference proteome</keyword>
<dbReference type="GeneID" id="105428592"/>
<reference evidence="8 9" key="1">
    <citation type="submission" date="2025-04" db="UniProtKB">
        <authorList>
            <consortium name="RefSeq"/>
        </authorList>
    </citation>
    <scope>IDENTIFICATION</scope>
</reference>
<evidence type="ECO:0000256" key="2">
    <source>
        <dbReference type="ARBA" id="ARBA00022692"/>
    </source>
</evidence>
<evidence type="ECO:0000313" key="9">
    <source>
        <dbReference type="RefSeq" id="XP_011639289.1"/>
    </source>
</evidence>
<evidence type="ECO:0000313" key="7">
    <source>
        <dbReference type="Proteomes" id="UP000504615"/>
    </source>
</evidence>
<feature type="domain" description="APCDD1" evidence="6">
    <location>
        <begin position="74"/>
        <end position="338"/>
    </location>
</feature>
<dbReference type="PANTHER" id="PTHR31021:SF1">
    <property type="entry name" value="CHROMOSOME UNDETERMINED SCAFFOLD_56, WHOLE GENOME SHOTGUN SEQUENCE"/>
    <property type="match status" value="1"/>
</dbReference>
<dbReference type="Pfam" id="PF14921">
    <property type="entry name" value="APCDDC"/>
    <property type="match status" value="1"/>
</dbReference>
<dbReference type="AlphaFoldDB" id="A0A6I9X4G3"/>
<dbReference type="InterPro" id="IPR042425">
    <property type="entry name" value="APCDD1"/>
</dbReference>
<sequence length="654" mass="75534">MGKCICKCNINETHSSFVPLPVWFLKLEQTHTADGLPFIWRVYRCVRVYQRVFDRVRMSQTLAKDPEPVNSLAQCEMAIKKIEQEDRATIVDDSPSRLYFTWLSQECEMRASAEYIIRKYTFFKNGTFFLLRYHYAEESCSIATHTVIIRGSIKLLRPSAIVSGATETRFHVDVISIIPLNRQVAHKFGHRLNLTCGPQPRWRSYVPQVIYEQQSRQRSATPQWQGPIYNSLQAHSYTKRRLGTNCLEFFGIEFAELRLLSVQKRSLESLSPSNRYHRSLSQFQLFLASSPSNLHSRWNYKPTSLQSTAMVRADTARDCPICNGVSRSTEFSPPLLHQAAALPALIGGYWHSERCENSEGGIWLKRQFQIHSGDKLWTGRWDYYDDPRCTMFLYAITAAGSYIQRAGRQRHHEEIDRETFQGHFSLFERSLIASPDTRTIRNINLDRDNLYVTSKLRDEKSSVTETTNKQVRRQRRSLNDSIHRLLRDEQSIIQLRFAAMLRGHQTYEITTRKPFPVWSTLSGVTELDLHIVESILIPGNIAVSTRCNADRFGVSITVWPRNCVPRAIEAPSTLGLRAKLAINWNGQYILLLGDDTTWEASLRQCSQIPPHNSILRARLQKSVGLRFGLFSSALTNRISIWFLLLRILLCYYLI</sequence>
<dbReference type="RefSeq" id="XP_011639289.1">
    <property type="nucleotide sequence ID" value="XM_011640987.1"/>
</dbReference>
<dbReference type="SMART" id="SM01352">
    <property type="entry name" value="APCDDC"/>
    <property type="match status" value="1"/>
</dbReference>
<dbReference type="Proteomes" id="UP000504615">
    <property type="component" value="Unplaced"/>
</dbReference>
<dbReference type="GO" id="GO:0005886">
    <property type="term" value="C:plasma membrane"/>
    <property type="evidence" value="ECO:0007669"/>
    <property type="project" value="InterPro"/>
</dbReference>
<accession>A0A6I9X4G3</accession>
<evidence type="ECO:0000256" key="1">
    <source>
        <dbReference type="ARBA" id="ARBA00004167"/>
    </source>
</evidence>
<keyword evidence="2" id="KW-0812">Transmembrane</keyword>
<dbReference type="KEGG" id="pbar:105428592"/>
<dbReference type="GO" id="GO:0030178">
    <property type="term" value="P:negative regulation of Wnt signaling pathway"/>
    <property type="evidence" value="ECO:0007669"/>
    <property type="project" value="InterPro"/>
</dbReference>
<dbReference type="PANTHER" id="PTHR31021">
    <property type="entry name" value="ADENOMATOSIS POLYPOSIS COLI DOWN-REGULATED 1"/>
    <property type="match status" value="1"/>
</dbReference>
<keyword evidence="3" id="KW-0732">Signal</keyword>
<organism evidence="7 9">
    <name type="scientific">Pogonomyrmex barbatus</name>
    <name type="common">red harvester ant</name>
    <dbReference type="NCBI Taxonomy" id="144034"/>
    <lineage>
        <taxon>Eukaryota</taxon>
        <taxon>Metazoa</taxon>
        <taxon>Ecdysozoa</taxon>
        <taxon>Arthropoda</taxon>
        <taxon>Hexapoda</taxon>
        <taxon>Insecta</taxon>
        <taxon>Pterygota</taxon>
        <taxon>Neoptera</taxon>
        <taxon>Endopterygota</taxon>
        <taxon>Hymenoptera</taxon>
        <taxon>Apocrita</taxon>
        <taxon>Aculeata</taxon>
        <taxon>Formicoidea</taxon>
        <taxon>Formicidae</taxon>
        <taxon>Myrmicinae</taxon>
        <taxon>Pogonomyrmex</taxon>
    </lineage>
</organism>
<name>A0A6I9X4G3_9HYME</name>
<keyword evidence="4" id="KW-0472">Membrane</keyword>
<evidence type="ECO:0000256" key="4">
    <source>
        <dbReference type="ARBA" id="ARBA00023136"/>
    </source>
</evidence>
<dbReference type="InterPro" id="IPR029405">
    <property type="entry name" value="APCDD1_dom"/>
</dbReference>
<comment type="subcellular location">
    <subcellularLocation>
        <location evidence="1">Membrane</location>
        <topology evidence="1">Single-pass membrane protein</topology>
    </subcellularLocation>
</comment>
<evidence type="ECO:0000313" key="8">
    <source>
        <dbReference type="RefSeq" id="XP_011639288.1"/>
    </source>
</evidence>
<protein>
    <submittedName>
        <fullName evidence="8">Uncharacterized protein LOC105428592 isoform X1</fullName>
    </submittedName>
</protein>
<dbReference type="RefSeq" id="XP_011639288.1">
    <property type="nucleotide sequence ID" value="XM_011640986.2"/>
</dbReference>
<gene>
    <name evidence="8 9" type="primary">LOC105428592</name>
</gene>
<evidence type="ECO:0000256" key="3">
    <source>
        <dbReference type="ARBA" id="ARBA00022729"/>
    </source>
</evidence>
<evidence type="ECO:0000259" key="6">
    <source>
        <dbReference type="SMART" id="SM01352"/>
    </source>
</evidence>
<evidence type="ECO:0000256" key="5">
    <source>
        <dbReference type="ARBA" id="ARBA00023180"/>
    </source>
</evidence>
<dbReference type="OrthoDB" id="5985602at2759"/>
<proteinExistence type="predicted"/>